<keyword evidence="2" id="KW-0472">Membrane</keyword>
<feature type="transmembrane region" description="Helical" evidence="2">
    <location>
        <begin position="99"/>
        <end position="122"/>
    </location>
</feature>
<protein>
    <submittedName>
        <fullName evidence="3">Uncharacterized protein</fullName>
    </submittedName>
</protein>
<evidence type="ECO:0000256" key="1">
    <source>
        <dbReference type="SAM" id="MobiDB-lite"/>
    </source>
</evidence>
<accession>A0A192H0L4</accession>
<dbReference type="GeneID" id="42980856"/>
<dbReference type="AlphaFoldDB" id="A0A192H0L4"/>
<dbReference type="OrthoDB" id="2299514at2"/>
<keyword evidence="4" id="KW-1185">Reference proteome</keyword>
<feature type="compositionally biased region" description="Polar residues" evidence="1">
    <location>
        <begin position="53"/>
        <end position="62"/>
    </location>
</feature>
<organism evidence="3 4">
    <name type="scientific">Loigolactobacillus backii</name>
    <dbReference type="NCBI Taxonomy" id="375175"/>
    <lineage>
        <taxon>Bacteria</taxon>
        <taxon>Bacillati</taxon>
        <taxon>Bacillota</taxon>
        <taxon>Bacilli</taxon>
        <taxon>Lactobacillales</taxon>
        <taxon>Lactobacillaceae</taxon>
        <taxon>Loigolactobacillus</taxon>
    </lineage>
</organism>
<proteinExistence type="predicted"/>
<feature type="compositionally biased region" description="Low complexity" evidence="1">
    <location>
        <begin position="43"/>
        <end position="52"/>
    </location>
</feature>
<keyword evidence="2" id="KW-1133">Transmembrane helix</keyword>
<evidence type="ECO:0000313" key="4">
    <source>
        <dbReference type="Proteomes" id="UP000078582"/>
    </source>
</evidence>
<name>A0A192H0L4_9LACO</name>
<keyword evidence="2" id="KW-0812">Transmembrane</keyword>
<evidence type="ECO:0000313" key="3">
    <source>
        <dbReference type="EMBL" id="ANK61501.1"/>
    </source>
</evidence>
<dbReference type="RefSeq" id="WP_068222227.1">
    <property type="nucleotide sequence ID" value="NZ_CP014873.1"/>
</dbReference>
<dbReference type="EMBL" id="CP014873">
    <property type="protein sequence ID" value="ANK61501.1"/>
    <property type="molecule type" value="Genomic_DNA"/>
</dbReference>
<evidence type="ECO:0000256" key="2">
    <source>
        <dbReference type="SAM" id="Phobius"/>
    </source>
</evidence>
<dbReference type="Proteomes" id="UP000078582">
    <property type="component" value="Chromosome"/>
</dbReference>
<feature type="region of interest" description="Disordered" evidence="1">
    <location>
        <begin position="41"/>
        <end position="69"/>
    </location>
</feature>
<sequence length="145" mass="15831">MNVRHNLVFIYLLFLAFQFVAIDTFCPNTAVPANSMIELSEPSDGNSGNSGNTGRVGQTGNVGNVGRPSNIAQQTKSFWSTLKEQIVALDQQHLSIKGLAFMVFGLEAFLTAPMVIFSALSLRVEEKTAARLARERQARLVSITN</sequence>
<dbReference type="KEGG" id="lbt:AYR52_00295"/>
<gene>
    <name evidence="3" type="ORF">AYR53_01215</name>
</gene>
<reference evidence="3 4" key="1">
    <citation type="submission" date="2016-03" db="EMBL/GenBank/DDBJ databases">
        <title>Pediococcus and Lactobacillus from brewery environment - whole genome sequencing and assembly.</title>
        <authorList>
            <person name="Behr J."/>
            <person name="Geissler A.J."/>
            <person name="Vogel R.F."/>
        </authorList>
    </citation>
    <scope>NUCLEOTIDE SEQUENCE [LARGE SCALE GENOMIC DNA]</scope>
    <source>
        <strain evidence="3 4">TMW 1.1989</strain>
    </source>
</reference>